<dbReference type="SUPFAM" id="SSF49265">
    <property type="entry name" value="Fibronectin type III"/>
    <property type="match status" value="2"/>
</dbReference>
<dbReference type="STRING" id="1618436.UV59_C0009G0029"/>
<dbReference type="Pfam" id="PF00041">
    <property type="entry name" value="fn3"/>
    <property type="match status" value="1"/>
</dbReference>
<feature type="signal peptide" evidence="2">
    <location>
        <begin position="1"/>
        <end position="26"/>
    </location>
</feature>
<protein>
    <submittedName>
        <fullName evidence="4">Fibronectin, type III domain protein</fullName>
    </submittedName>
</protein>
<accession>A0A0G1CIA1</accession>
<proteinExistence type="predicted"/>
<dbReference type="PANTHER" id="PTHR46708:SF2">
    <property type="entry name" value="FIBRONECTIN TYPE-III DOMAIN-CONTAINING PROTEIN"/>
    <property type="match status" value="1"/>
</dbReference>
<feature type="chain" id="PRO_5002536368" evidence="2">
    <location>
        <begin position="27"/>
        <end position="325"/>
    </location>
</feature>
<organism evidence="4 5">
    <name type="scientific">Candidatus Gottesmanbacteria bacterium GW2011_GWA1_43_11</name>
    <dbReference type="NCBI Taxonomy" id="1618436"/>
    <lineage>
        <taxon>Bacteria</taxon>
        <taxon>Candidatus Gottesmaniibacteriota</taxon>
    </lineage>
</organism>
<dbReference type="AlphaFoldDB" id="A0A0G1CIA1"/>
<gene>
    <name evidence="4" type="ORF">UV59_C0009G0029</name>
</gene>
<name>A0A0G1CIA1_9BACT</name>
<dbReference type="InterPro" id="IPR050991">
    <property type="entry name" value="ECM_Regulatory_Proteins"/>
</dbReference>
<dbReference type="InterPro" id="IPR003961">
    <property type="entry name" value="FN3_dom"/>
</dbReference>
<dbReference type="Proteomes" id="UP000034543">
    <property type="component" value="Unassembled WGS sequence"/>
</dbReference>
<evidence type="ECO:0000259" key="3">
    <source>
        <dbReference type="PROSITE" id="PS50853"/>
    </source>
</evidence>
<evidence type="ECO:0000313" key="4">
    <source>
        <dbReference type="EMBL" id="KKS85227.1"/>
    </source>
</evidence>
<dbReference type="InterPro" id="IPR013783">
    <property type="entry name" value="Ig-like_fold"/>
</dbReference>
<comment type="caution">
    <text evidence="4">The sequence shown here is derived from an EMBL/GenBank/DDBJ whole genome shotgun (WGS) entry which is preliminary data.</text>
</comment>
<dbReference type="PANTHER" id="PTHR46708">
    <property type="entry name" value="TENASCIN"/>
    <property type="match status" value="1"/>
</dbReference>
<evidence type="ECO:0000256" key="1">
    <source>
        <dbReference type="ARBA" id="ARBA00022737"/>
    </source>
</evidence>
<dbReference type="PROSITE" id="PS50853">
    <property type="entry name" value="FN3"/>
    <property type="match status" value="1"/>
</dbReference>
<dbReference type="InterPro" id="IPR036116">
    <property type="entry name" value="FN3_sf"/>
</dbReference>
<keyword evidence="2" id="KW-0732">Signal</keyword>
<feature type="domain" description="Fibronectin type-III" evidence="3">
    <location>
        <begin position="134"/>
        <end position="224"/>
    </location>
</feature>
<dbReference type="CDD" id="cd00063">
    <property type="entry name" value="FN3"/>
    <property type="match status" value="1"/>
</dbReference>
<evidence type="ECO:0000313" key="5">
    <source>
        <dbReference type="Proteomes" id="UP000034543"/>
    </source>
</evidence>
<keyword evidence="1" id="KW-0677">Repeat</keyword>
<sequence>MKKITFTVLVFSVLFAFMQSPTKVYADWSQIVGNESHEVSWHGMPSSDQGDKYQVFFGQADGNKEAYSVFEGLDNRSFSVRLNHLKPCTQYSWSLKSRRGGNWSWVIRDRRFTTGGVCETPKVAQSAGASMVNTVSKQKMGDATYGTSTVSWSALKDATSYFIYYGQKKGGPYEHSLKVPGTGTNAIISSLQAGVTYYYRVAAEVGGQLRWYSEKMLQTTTGEKPVLGVQTGGSALAMTSVRVCTNSGRADVSVRIPGGVTVSKVHIFYGGSKNYLHAVRDLEPTVREVRIGNLDTCANYYYQVAILGNDGKVYWQGEKMLSVMP</sequence>
<dbReference type="Gene3D" id="2.60.40.10">
    <property type="entry name" value="Immunoglobulins"/>
    <property type="match status" value="2"/>
</dbReference>
<evidence type="ECO:0000256" key="2">
    <source>
        <dbReference type="SAM" id="SignalP"/>
    </source>
</evidence>
<reference evidence="4 5" key="1">
    <citation type="journal article" date="2015" name="Nature">
        <title>rRNA introns, odd ribosomes, and small enigmatic genomes across a large radiation of phyla.</title>
        <authorList>
            <person name="Brown C.T."/>
            <person name="Hug L.A."/>
            <person name="Thomas B.C."/>
            <person name="Sharon I."/>
            <person name="Castelle C.J."/>
            <person name="Singh A."/>
            <person name="Wilkins M.J."/>
            <person name="Williams K.H."/>
            <person name="Banfield J.F."/>
        </authorList>
    </citation>
    <scope>NUCLEOTIDE SEQUENCE [LARGE SCALE GENOMIC DNA]</scope>
</reference>
<dbReference type="EMBL" id="LCFB01000009">
    <property type="protein sequence ID" value="KKS85227.1"/>
    <property type="molecule type" value="Genomic_DNA"/>
</dbReference>